<sequence>MAQVAADKTAQAYVLIDPAHTGGRDLVSNIRISDELLSRALVLSTDDRLFDEDGDFFDEEVLTEAEDDDLGSVLVWRHRRFDKG</sequence>
<name>A0A7X0DM93_NOVIT</name>
<organism evidence="1 2">
    <name type="scientific">Novispirillum itersonii</name>
    <name type="common">Aquaspirillum itersonii</name>
    <dbReference type="NCBI Taxonomy" id="189"/>
    <lineage>
        <taxon>Bacteria</taxon>
        <taxon>Pseudomonadati</taxon>
        <taxon>Pseudomonadota</taxon>
        <taxon>Alphaproteobacteria</taxon>
        <taxon>Rhodospirillales</taxon>
        <taxon>Novispirillaceae</taxon>
        <taxon>Novispirillum</taxon>
    </lineage>
</organism>
<comment type="caution">
    <text evidence="1">The sequence shown here is derived from an EMBL/GenBank/DDBJ whole genome shotgun (WGS) entry which is preliminary data.</text>
</comment>
<evidence type="ECO:0000313" key="1">
    <source>
        <dbReference type="EMBL" id="MBB6210796.1"/>
    </source>
</evidence>
<reference evidence="1 2" key="1">
    <citation type="submission" date="2020-08" db="EMBL/GenBank/DDBJ databases">
        <title>Genomic Encyclopedia of Type Strains, Phase IV (KMG-IV): sequencing the most valuable type-strain genomes for metagenomic binning, comparative biology and taxonomic classification.</title>
        <authorList>
            <person name="Goeker M."/>
        </authorList>
    </citation>
    <scope>NUCLEOTIDE SEQUENCE [LARGE SCALE GENOMIC DNA]</scope>
    <source>
        <strain evidence="1 2">DSM 11590</strain>
    </source>
</reference>
<dbReference type="RefSeq" id="WP_184263615.1">
    <property type="nucleotide sequence ID" value="NZ_JACIIX010000007.1"/>
</dbReference>
<evidence type="ECO:0000313" key="2">
    <source>
        <dbReference type="Proteomes" id="UP000544872"/>
    </source>
</evidence>
<keyword evidence="2" id="KW-1185">Reference proteome</keyword>
<protein>
    <submittedName>
        <fullName evidence="1">Uncharacterized protein</fullName>
    </submittedName>
</protein>
<dbReference type="AlphaFoldDB" id="A0A7X0DM93"/>
<dbReference type="Proteomes" id="UP000544872">
    <property type="component" value="Unassembled WGS sequence"/>
</dbReference>
<accession>A0A7X0DM93</accession>
<proteinExistence type="predicted"/>
<gene>
    <name evidence="1" type="ORF">FHS48_002221</name>
</gene>
<dbReference type="EMBL" id="JACIIX010000007">
    <property type="protein sequence ID" value="MBB6210796.1"/>
    <property type="molecule type" value="Genomic_DNA"/>
</dbReference>